<feature type="domain" description="Histidine kinase/HSP90-like ATPase" evidence="2">
    <location>
        <begin position="195"/>
        <end position="310"/>
    </location>
</feature>
<dbReference type="eggNOG" id="COG2172">
    <property type="taxonomic scope" value="Bacteria"/>
</dbReference>
<name>I4EY45_MODI5</name>
<dbReference type="NCBIfam" id="NF041045">
    <property type="entry name" value="RsbA_anti_sig"/>
    <property type="match status" value="1"/>
</dbReference>
<dbReference type="OMA" id="FHESAFY"/>
<dbReference type="GO" id="GO:0004674">
    <property type="term" value="F:protein serine/threonine kinase activity"/>
    <property type="evidence" value="ECO:0007669"/>
    <property type="project" value="UniProtKB-KW"/>
</dbReference>
<dbReference type="EMBL" id="FO203431">
    <property type="protein sequence ID" value="CCH88308.1"/>
    <property type="molecule type" value="Genomic_DNA"/>
</dbReference>
<dbReference type="InterPro" id="IPR003594">
    <property type="entry name" value="HATPase_dom"/>
</dbReference>
<dbReference type="PANTHER" id="PTHR35526:SF3">
    <property type="entry name" value="ANTI-SIGMA-F FACTOR RSBW"/>
    <property type="match status" value="1"/>
</dbReference>
<organism evidence="4 5">
    <name type="scientific">Modestobacter italicus (strain DSM 44449 / CECT 9708 / BC 501)</name>
    <dbReference type="NCBI Taxonomy" id="2732864"/>
    <lineage>
        <taxon>Bacteria</taxon>
        <taxon>Bacillati</taxon>
        <taxon>Actinomycetota</taxon>
        <taxon>Actinomycetes</taxon>
        <taxon>Geodermatophilales</taxon>
        <taxon>Geodermatophilaceae</taxon>
        <taxon>Modestobacter</taxon>
    </lineage>
</organism>
<accession>I4EY45</accession>
<evidence type="ECO:0000259" key="2">
    <source>
        <dbReference type="Pfam" id="PF13581"/>
    </source>
</evidence>
<keyword evidence="4" id="KW-0418">Kinase</keyword>
<dbReference type="STRING" id="477641.MODMU_2879"/>
<reference evidence="4 5" key="1">
    <citation type="journal article" date="2012" name="J. Bacteriol.">
        <title>Genome Sequence of Radiation-Resistant Modestobacter marinus Strain BC501, a Representative Actinobacterium That Thrives on Calcareous Stone Surfaces.</title>
        <authorList>
            <person name="Normand P."/>
            <person name="Gury J."/>
            <person name="Pujic P."/>
            <person name="Chouaia B."/>
            <person name="Crotti E."/>
            <person name="Brusetti L."/>
            <person name="Daffonchio D."/>
            <person name="Vacherie B."/>
            <person name="Barbe V."/>
            <person name="Medigue C."/>
            <person name="Calteau A."/>
            <person name="Ghodhbane-Gtari F."/>
            <person name="Essoussi I."/>
            <person name="Nouioui I."/>
            <person name="Abbassi-Ghozzi I."/>
            <person name="Gtari M."/>
        </authorList>
    </citation>
    <scope>NUCLEOTIDE SEQUENCE [LARGE SCALE GENOMIC DNA]</scope>
    <source>
        <strain evidence="5">BC 501</strain>
    </source>
</reference>
<dbReference type="Pfam" id="PF13581">
    <property type="entry name" value="HATPase_c_2"/>
    <property type="match status" value="1"/>
</dbReference>
<evidence type="ECO:0000313" key="5">
    <source>
        <dbReference type="Proteomes" id="UP000006461"/>
    </source>
</evidence>
<dbReference type="Proteomes" id="UP000006461">
    <property type="component" value="Chromosome"/>
</dbReference>
<dbReference type="AlphaFoldDB" id="I4EY45"/>
<dbReference type="InterPro" id="IPR025847">
    <property type="entry name" value="MEDS_domain"/>
</dbReference>
<evidence type="ECO:0000256" key="1">
    <source>
        <dbReference type="ARBA" id="ARBA00022527"/>
    </source>
</evidence>
<dbReference type="CDD" id="cd16936">
    <property type="entry name" value="HATPase_RsbW-like"/>
    <property type="match status" value="1"/>
</dbReference>
<keyword evidence="5" id="KW-1185">Reference proteome</keyword>
<keyword evidence="1" id="KW-0723">Serine/threonine-protein kinase</keyword>
<dbReference type="KEGG" id="mmar:MODMU_2879"/>
<dbReference type="PANTHER" id="PTHR35526">
    <property type="entry name" value="ANTI-SIGMA-F FACTOR RSBW-RELATED"/>
    <property type="match status" value="1"/>
</dbReference>
<protein>
    <submittedName>
        <fullName evidence="4">Two component signal transduction serine/threonine kinase</fullName>
    </submittedName>
</protein>
<proteinExistence type="predicted"/>
<dbReference type="Gene3D" id="3.30.565.10">
    <property type="entry name" value="Histidine kinase-like ATPase, C-terminal domain"/>
    <property type="match status" value="1"/>
</dbReference>
<dbReference type="HOGENOM" id="CLU_072253_0_0_11"/>
<evidence type="ECO:0000259" key="3">
    <source>
        <dbReference type="Pfam" id="PF14417"/>
    </source>
</evidence>
<feature type="domain" description="MEDS" evidence="3">
    <location>
        <begin position="11"/>
        <end position="153"/>
    </location>
</feature>
<sequence>MTAGAGDLGFRHDGLVYRSTEELAAGAAPFLLDGLACGDGVVIAAGPAATEVLRDAVGDHPLVLVLERHALYRARTPTAITTFRGLAEQAGPGRRVRVVGETDFGTTDADRYEWQRYEAVVNAAFADLPLWGLCVFDAALPEPVLATVRAAHPHLVGASGRTANPDHVDPAGYLAGLVVPDEPLERTTPTFSATDVTHFAAVRRTVAGHLTDVAAPADLAEDFLLAVDEMTSNAVRHGRPPASLRLWATPGTLLCTIADAGPGPADPFAGYGPAHGTDLSAGGMGLWLARQLCDHVALRRDAHGNSVRLTTHWS</sequence>
<evidence type="ECO:0000313" key="4">
    <source>
        <dbReference type="EMBL" id="CCH88308.1"/>
    </source>
</evidence>
<gene>
    <name evidence="4" type="ordered locus">MODMU_2879</name>
</gene>
<dbReference type="SUPFAM" id="SSF55874">
    <property type="entry name" value="ATPase domain of HSP90 chaperone/DNA topoisomerase II/histidine kinase"/>
    <property type="match status" value="1"/>
</dbReference>
<dbReference type="Pfam" id="PF14417">
    <property type="entry name" value="MEDS"/>
    <property type="match status" value="1"/>
</dbReference>
<dbReference type="InterPro" id="IPR036890">
    <property type="entry name" value="HATPase_C_sf"/>
</dbReference>
<dbReference type="InterPro" id="IPR050267">
    <property type="entry name" value="Anti-sigma-factor_SerPK"/>
</dbReference>
<keyword evidence="4" id="KW-0808">Transferase</keyword>
<dbReference type="InterPro" id="IPR047718">
    <property type="entry name" value="RsbA-like_anti_sig"/>
</dbReference>
<dbReference type="OrthoDB" id="4088450at2"/>